<evidence type="ECO:0000313" key="3">
    <source>
        <dbReference type="Proteomes" id="UP000596063"/>
    </source>
</evidence>
<dbReference type="AlphaFoldDB" id="A0A7T4R1D3"/>
<dbReference type="Proteomes" id="UP000596063">
    <property type="component" value="Chromosome"/>
</dbReference>
<reference evidence="2 3" key="1">
    <citation type="submission" date="2020-12" db="EMBL/GenBank/DDBJ databases">
        <authorList>
            <person name="Shan Y."/>
        </authorList>
    </citation>
    <scope>NUCLEOTIDE SEQUENCE [LARGE SCALE GENOMIC DNA]</scope>
    <source>
        <strain evidence="3">csc3.9</strain>
    </source>
</reference>
<evidence type="ECO:0000259" key="1">
    <source>
        <dbReference type="Pfam" id="PF18598"/>
    </source>
</evidence>
<dbReference type="InterPro" id="IPR041485">
    <property type="entry name" value="TetR_C_36"/>
</dbReference>
<organism evidence="2 3">
    <name type="scientific">Spongiibacter nanhainus</name>
    <dbReference type="NCBI Taxonomy" id="2794344"/>
    <lineage>
        <taxon>Bacteria</taxon>
        <taxon>Pseudomonadati</taxon>
        <taxon>Pseudomonadota</taxon>
        <taxon>Gammaproteobacteria</taxon>
        <taxon>Cellvibrionales</taxon>
        <taxon>Spongiibacteraceae</taxon>
        <taxon>Spongiibacter</taxon>
    </lineage>
</organism>
<dbReference type="SUPFAM" id="SSF46689">
    <property type="entry name" value="Homeodomain-like"/>
    <property type="match status" value="1"/>
</dbReference>
<name>A0A7T4R1D3_9GAMM</name>
<proteinExistence type="predicted"/>
<protein>
    <recommendedName>
        <fullName evidence="1">QsdR TetR regulatory C-terminal domain-containing protein</fullName>
    </recommendedName>
</protein>
<dbReference type="Pfam" id="PF18598">
    <property type="entry name" value="TetR_C_36"/>
    <property type="match status" value="1"/>
</dbReference>
<keyword evidence="3" id="KW-1185">Reference proteome</keyword>
<gene>
    <name evidence="2" type="ORF">I6N98_00875</name>
</gene>
<feature type="domain" description="QsdR TetR regulatory C-terminal" evidence="1">
    <location>
        <begin position="87"/>
        <end position="194"/>
    </location>
</feature>
<dbReference type="InterPro" id="IPR009057">
    <property type="entry name" value="Homeodomain-like_sf"/>
</dbReference>
<dbReference type="EMBL" id="CP066167">
    <property type="protein sequence ID" value="QQD18462.1"/>
    <property type="molecule type" value="Genomic_DNA"/>
</dbReference>
<evidence type="ECO:0000313" key="2">
    <source>
        <dbReference type="EMBL" id="QQD18462.1"/>
    </source>
</evidence>
<dbReference type="RefSeq" id="WP_198569953.1">
    <property type="nucleotide sequence ID" value="NZ_CP066167.1"/>
</dbReference>
<accession>A0A7T4R1D3</accession>
<dbReference type="Gene3D" id="1.10.357.10">
    <property type="entry name" value="Tetracycline Repressor, domain 2"/>
    <property type="match status" value="1"/>
</dbReference>
<dbReference type="KEGG" id="snan:I6N98_00875"/>
<sequence length="216" mass="23873">MPTSATAQAVSRPQRGAEGRRQLLALAQKQWLENAQLDLGALATELGIGRATVFRWAGSRDALLGEVIWSFHEPELQAALAATTLRGPALMSHMCRCSMQSVRDFEPMRRWTEKDPEYALRILSSESNVIFQRATAFTQALLDREQGDGFLQPVMDSAELARLLVRIETSFLFSDLACGQEPSIDSACTAIRVLTEAQPKPINKQTDNNNSHSGSR</sequence>